<evidence type="ECO:0000259" key="2">
    <source>
        <dbReference type="Pfam" id="PF10342"/>
    </source>
</evidence>
<dbReference type="InterPro" id="IPR013783">
    <property type="entry name" value="Ig-like_fold"/>
</dbReference>
<dbReference type="SUPFAM" id="SSF63446">
    <property type="entry name" value="Type I dockerin domain"/>
    <property type="match status" value="1"/>
</dbReference>
<dbReference type="Pfam" id="PF09136">
    <property type="entry name" value="Glucodextran_B"/>
    <property type="match status" value="1"/>
</dbReference>
<feature type="domain" description="Bacterial Ig-like" evidence="4">
    <location>
        <begin position="229"/>
        <end position="317"/>
    </location>
</feature>
<dbReference type="InterPro" id="IPR044016">
    <property type="entry name" value="Big_13"/>
</dbReference>
<dbReference type="Pfam" id="PF19078">
    <property type="entry name" value="Big_12"/>
    <property type="match status" value="5"/>
</dbReference>
<dbReference type="InterPro" id="IPR044048">
    <property type="entry name" value="Big_12"/>
</dbReference>
<keyword evidence="6" id="KW-1185">Reference proteome</keyword>
<gene>
    <name evidence="5" type="ordered locus">Gura_1161</name>
</gene>
<dbReference type="HOGENOM" id="CLU_235790_0_0_7"/>
<dbReference type="InterPro" id="IPR014755">
    <property type="entry name" value="Cu-Rt/internalin_Ig-like"/>
</dbReference>
<dbReference type="InterPro" id="IPR018466">
    <property type="entry name" value="Kre9/Knh1-like_N"/>
</dbReference>
<dbReference type="Proteomes" id="UP000006695">
    <property type="component" value="Chromosome"/>
</dbReference>
<proteinExistence type="predicted"/>
<dbReference type="STRING" id="351605.Gura_1161"/>
<feature type="domain" description="Bacterial Ig-like" evidence="4">
    <location>
        <begin position="519"/>
        <end position="610"/>
    </location>
</feature>
<reference evidence="5 6" key="1">
    <citation type="submission" date="2007-05" db="EMBL/GenBank/DDBJ databases">
        <title>Complete sequence of Geobacter uraniireducens Rf4.</title>
        <authorList>
            <consortium name="US DOE Joint Genome Institute"/>
            <person name="Copeland A."/>
            <person name="Lucas S."/>
            <person name="Lapidus A."/>
            <person name="Barry K."/>
            <person name="Detter J.C."/>
            <person name="Glavina del Rio T."/>
            <person name="Hammon N."/>
            <person name="Israni S."/>
            <person name="Dalin E."/>
            <person name="Tice H."/>
            <person name="Pitluck S."/>
            <person name="Chertkov O."/>
            <person name="Brettin T."/>
            <person name="Bruce D."/>
            <person name="Han C."/>
            <person name="Schmutz J."/>
            <person name="Larimer F."/>
            <person name="Land M."/>
            <person name="Hauser L."/>
            <person name="Kyrpides N."/>
            <person name="Mikhailova N."/>
            <person name="Shelobolina E."/>
            <person name="Aklujkar M."/>
            <person name="Lovley D."/>
            <person name="Richardson P."/>
        </authorList>
    </citation>
    <scope>NUCLEOTIDE SEQUENCE [LARGE SCALE GENOMIC DNA]</scope>
    <source>
        <strain evidence="5 6">Rf4</strain>
    </source>
</reference>
<dbReference type="Gene3D" id="2.60.40.10">
    <property type="entry name" value="Immunoglobulins"/>
    <property type="match status" value="7"/>
</dbReference>
<dbReference type="OrthoDB" id="262245at2"/>
<feature type="domain" description="Yeast cell wall synthesis Kre9/Knh1-like N-terminal" evidence="2">
    <location>
        <begin position="1177"/>
        <end position="1261"/>
    </location>
</feature>
<dbReference type="InterPro" id="IPR036439">
    <property type="entry name" value="Dockerin_dom_sf"/>
</dbReference>
<evidence type="ECO:0000313" key="6">
    <source>
        <dbReference type="Proteomes" id="UP000006695"/>
    </source>
</evidence>
<dbReference type="CDD" id="cd14256">
    <property type="entry name" value="Dockerin_I"/>
    <property type="match status" value="1"/>
</dbReference>
<feature type="domain" description="Bacterial Ig-like" evidence="3">
    <location>
        <begin position="1284"/>
        <end position="1362"/>
    </location>
</feature>
<feature type="domain" description="Bacterial Ig-like" evidence="4">
    <location>
        <begin position="325"/>
        <end position="415"/>
    </location>
</feature>
<dbReference type="KEGG" id="gur:Gura_1161"/>
<keyword evidence="1" id="KW-0732">Signal</keyword>
<evidence type="ECO:0000259" key="4">
    <source>
        <dbReference type="Pfam" id="PF19078"/>
    </source>
</evidence>
<sequence length="1902" mass="195896">MHGLVAHKNLFFVLLFITILLSVNEVYALTIDSVKRTSPAEPTTNAASVDYTVIFSEAVTGLTASNFTVPVTGISGAGVTSVTGSGTTWTATVGTGSGDGTLGFTMENSTGVTDTVGNAVANLPFDGEIYTIDKTVPTVTIGSTAANPTSVSPLPVTVTFSEAVTGFTAEDIVVGNGTAGAFAGSGATYTFNVTPTANGPVTVDIAAGAALDAAGNGNSAAVQFSRNYDNSAPTVTIGSTAADPTRVSPIPVTVTFSEAVTGFAAEDIVVGNGTAGAFAGSGATYTFNVTPTANGPVTVDIAAGAALDAAGNGNSAAVQFSRNYDNTTPTVTIGSMAADPTNVSPIPVTVTFSEAVTGFAAEDIVVGNGTAGAFAGSGATYTFNVTPTATGPVTVDIASGAAQDAAGNGNSAASQLSRNYDNTVPTVTIGSTAANPTNVSPITVTVTFSEAVTGFAAGDITVGNGTVTSGSFTGSGATYTFSVIPTANGAMTVAIAAGVAQDAAGNGNSAAVQFSRNYDNTVPTVTIGSTAANPTRVSPIPVTVTFSEAVIGFAAGDITVGNGTVTSGSFAGSGATYTFSVTPTANGAVTVDVAVGVAQDAAGNGNSASSRFSRIYDNTAPTMDAAASYVNSTHVDVTFSEGVIGADVAANYTAPGLTITAAVSQGGATYRLTTSLQGIGTTYNITANNISDPAGNALSSSDKTATFTRTSASNSAPTTPTLNAPPNGTFNVNEVNTLTPTLAVNNSTDVDLDPLSYTFVVDTVNTFDSPNKKTSTLVPSGAGTTSWTIPSSSPLVDNTTWYWRVTATDGNKGSSPSQTGSFFVNTVNDAPAGLAVSSPTNDPKTEVTDLQPLLTVTNATDLDNDTLTYEFEVATDGSFTNVVAKAVTGVAQGTAGTTTWKVSPALNDNTQYHWRSRAKDQHGLPDSSYSGWVTATFFTNTSNDAPSAPTVNAPLNNNEISTTLTPTLTINNSTDPDRDPLTYTFEIDTDNKFNSPNKQTSPVIAEDAGTTTTSWTPATLSDNTIWYWRVKVTDIHNAEAWMSTGPDKNYSTFFINQFNEAPTVPVVTSPAENGEVDSLNPILTVNATDIDQDPLTYDFEVYSDISLNSSARVARATDQGPNWTVVANPPLVDNTRYYWIVSAKDVHGVYSGWMAASSFIVKNKGDNNLPPSIEITSPGAAEPVTNAKTFTIGWNAADPDSPAFITLYYGNDTSGNDLKQIVSGISKDDTVKSFNWDTSLLSDGPYYVYGKIEDGKSTIYAHSAGPLVIDRTPPNVPVVSGPTLTNSPTPTWSWSSGGGGGNGTYRYKLGNNDLTTGATETAGLTFVPGAALGEGNHTLYVQERDLAGNWSDNGSFAIEVDTVAPTATLSGAPTGETQATSATLTVGGDGVVAYKFQHRYNQGIVADYADETPVSVPISRSTLGEGGHTIAVIGRDSAGNWQASETTTSWIVDTIPPMAVIKDAPPDPNNRTNVNLTVGGDGVVAYRYKLDDGAYSAETPIATMINLASLAEGTHTVAVIGRDSAGNWQAEANAKIIGWMADLTVPALSVSTLPDGSFTSKAELNITGSVTDANLVRSLVLNFTADGVVGSDNLTVDANDAFNYLLTLSAGVNVITITATDMAGNQMIDTRTITYDSSGPQITISAPADNIKTGKPTVDVKVGTDEPAIVEIVVYDGSQTELSRKSSSVPDKSFAATLDLVYNINTLVVTATDATGNKSSDKRTVIYDNQKPTLAITDPAQDIRTDLSIMTLKGVVSDTLGAVTVTVAQLTQDGNAEVLNPPPTLTDSETGQTFEQSITFTGNRVYRFVVTATDEVGNETSVQRNIVYAKPSRGDLNGDRNVDILDALTALQISTGLVAQTDIALINGDVAPLVNGKSVPDGRIDVGDAVIILKVVVNLITL</sequence>
<dbReference type="Pfam" id="PF19077">
    <property type="entry name" value="Big_13"/>
    <property type="match status" value="1"/>
</dbReference>
<organism evidence="5 6">
    <name type="scientific">Geotalea uraniireducens (strain Rf4)</name>
    <name type="common">Geobacter uraniireducens</name>
    <dbReference type="NCBI Taxonomy" id="351605"/>
    <lineage>
        <taxon>Bacteria</taxon>
        <taxon>Pseudomonadati</taxon>
        <taxon>Thermodesulfobacteriota</taxon>
        <taxon>Desulfuromonadia</taxon>
        <taxon>Geobacterales</taxon>
        <taxon>Geobacteraceae</taxon>
        <taxon>Geotalea</taxon>
    </lineage>
</organism>
<dbReference type="Gene3D" id="2.60.40.1220">
    <property type="match status" value="1"/>
</dbReference>
<dbReference type="EMBL" id="CP000698">
    <property type="protein sequence ID" value="ABQ25365.1"/>
    <property type="molecule type" value="Genomic_DNA"/>
</dbReference>
<evidence type="ECO:0000259" key="3">
    <source>
        <dbReference type="Pfam" id="PF19077"/>
    </source>
</evidence>
<evidence type="ECO:0000313" key="5">
    <source>
        <dbReference type="EMBL" id="ABQ25365.1"/>
    </source>
</evidence>
<dbReference type="PANTHER" id="PTHR34677:SF3">
    <property type="entry name" value="BACTERIAL IG-LIKE DOMAIN-CONTAINING PROTEIN"/>
    <property type="match status" value="1"/>
</dbReference>
<protein>
    <submittedName>
        <fullName evidence="5">Uncharacterized protein</fullName>
    </submittedName>
</protein>
<dbReference type="GO" id="GO:0000272">
    <property type="term" value="P:polysaccharide catabolic process"/>
    <property type="evidence" value="ECO:0007669"/>
    <property type="project" value="InterPro"/>
</dbReference>
<dbReference type="Gene3D" id="1.10.1330.10">
    <property type="entry name" value="Dockerin domain"/>
    <property type="match status" value="1"/>
</dbReference>
<dbReference type="PANTHER" id="PTHR34677">
    <property type="match status" value="1"/>
</dbReference>
<feature type="domain" description="Bacterial Ig-like" evidence="4">
    <location>
        <begin position="421"/>
        <end position="511"/>
    </location>
</feature>
<evidence type="ECO:0000256" key="1">
    <source>
        <dbReference type="ARBA" id="ARBA00022729"/>
    </source>
</evidence>
<name>A5GAN6_GEOUR</name>
<accession>A5GAN6</accession>
<feature type="domain" description="Bacterial Ig-like" evidence="4">
    <location>
        <begin position="133"/>
        <end position="221"/>
    </location>
</feature>
<dbReference type="Pfam" id="PF10342">
    <property type="entry name" value="Kre9_KNH"/>
    <property type="match status" value="1"/>
</dbReference>
<dbReference type="RefSeq" id="WP_011938087.1">
    <property type="nucleotide sequence ID" value="NC_009483.1"/>
</dbReference>